<keyword evidence="5 11" id="KW-0812">Transmembrane</keyword>
<keyword evidence="2 11" id="KW-0997">Cell inner membrane</keyword>
<dbReference type="Pfam" id="PF00912">
    <property type="entry name" value="Transgly"/>
    <property type="match status" value="1"/>
</dbReference>
<dbReference type="InterPro" id="IPR036950">
    <property type="entry name" value="PBP_transglycosylase"/>
</dbReference>
<feature type="domain" description="Glycosyl transferase family 51" evidence="12">
    <location>
        <begin position="54"/>
        <end position="218"/>
    </location>
</feature>
<dbReference type="PANTHER" id="PTHR30400">
    <property type="entry name" value="MONOFUNCTIONAL BIOSYNTHETIC PEPTIDOGLYCAN TRANSGLYCOSYLASE"/>
    <property type="match status" value="1"/>
</dbReference>
<dbReference type="EC" id="2.4.99.28" evidence="11"/>
<gene>
    <name evidence="11 13" type="primary">mtgA</name>
    <name evidence="13" type="ORF">ACFOMF_09475</name>
</gene>
<dbReference type="EMBL" id="JBHRXZ010000022">
    <property type="protein sequence ID" value="MFC3608005.1"/>
    <property type="molecule type" value="Genomic_DNA"/>
</dbReference>
<evidence type="ECO:0000256" key="4">
    <source>
        <dbReference type="ARBA" id="ARBA00022679"/>
    </source>
</evidence>
<evidence type="ECO:0000259" key="12">
    <source>
        <dbReference type="Pfam" id="PF00912"/>
    </source>
</evidence>
<comment type="subcellular location">
    <subcellularLocation>
        <location evidence="11">Cell inner membrane</location>
        <topology evidence="11">Single-pass membrane protein</topology>
    </subcellularLocation>
</comment>
<name>A0ABV7T491_9GAMM</name>
<keyword evidence="14" id="KW-1185">Reference proteome</keyword>
<comment type="caution">
    <text evidence="13">The sequence shown here is derived from an EMBL/GenBank/DDBJ whole genome shotgun (WGS) entry which is preliminary data.</text>
</comment>
<evidence type="ECO:0000256" key="1">
    <source>
        <dbReference type="ARBA" id="ARBA00022475"/>
    </source>
</evidence>
<dbReference type="SUPFAM" id="SSF53955">
    <property type="entry name" value="Lysozyme-like"/>
    <property type="match status" value="1"/>
</dbReference>
<dbReference type="InterPro" id="IPR011812">
    <property type="entry name" value="Pep_trsgly"/>
</dbReference>
<keyword evidence="1 11" id="KW-1003">Cell membrane</keyword>
<keyword evidence="8 11" id="KW-1133">Transmembrane helix</keyword>
<keyword evidence="4 11" id="KW-0808">Transferase</keyword>
<reference evidence="14" key="1">
    <citation type="journal article" date="2019" name="Int. J. Syst. Evol. Microbiol.">
        <title>The Global Catalogue of Microorganisms (GCM) 10K type strain sequencing project: providing services to taxonomists for standard genome sequencing and annotation.</title>
        <authorList>
            <consortium name="The Broad Institute Genomics Platform"/>
            <consortium name="The Broad Institute Genome Sequencing Center for Infectious Disease"/>
            <person name="Wu L."/>
            <person name="Ma J."/>
        </authorList>
    </citation>
    <scope>NUCLEOTIDE SEQUENCE [LARGE SCALE GENOMIC DNA]</scope>
    <source>
        <strain evidence="14">KCTC 42447</strain>
    </source>
</reference>
<dbReference type="RefSeq" id="WP_386364164.1">
    <property type="nucleotide sequence ID" value="NZ_JBHRXZ010000022.1"/>
</dbReference>
<comment type="function">
    <text evidence="11">Peptidoglycan polymerase that catalyzes glycan chain elongation from lipid-linked precursors.</text>
</comment>
<dbReference type="Gene3D" id="1.10.3810.10">
    <property type="entry name" value="Biosynthetic peptidoglycan transglycosylase-like"/>
    <property type="match status" value="1"/>
</dbReference>
<accession>A0ABV7T491</accession>
<keyword evidence="6 11" id="KW-0133">Cell shape</keyword>
<sequence length="238" mass="27071">MFRSLLFRLAKVLLLLVALSMLLVLLLRWVPPPFTALMVERKIESWTSGQAIDLQRTWRPWEELPDDLKMAVIAAEDQHFAEHWGFDLAAIRAAMAHNVGGGSLRGGSTLSQQVAKNLFLWSGRSWLRKGFEAWFTLLIEGLWPKQRILEVYLNSVEWGPGIFGAEAAAQHHFGVGAPYLSNRQAALLAAVLPNPRVWSASRPSDYINRRASWISQQMRQLGGSRYLLRLQETDQRRL</sequence>
<organism evidence="13 14">
    <name type="scientific">Stutzerimonas tarimensis</name>
    <dbReference type="NCBI Taxonomy" id="1507735"/>
    <lineage>
        <taxon>Bacteria</taxon>
        <taxon>Pseudomonadati</taxon>
        <taxon>Pseudomonadota</taxon>
        <taxon>Gammaproteobacteria</taxon>
        <taxon>Pseudomonadales</taxon>
        <taxon>Pseudomonadaceae</taxon>
        <taxon>Stutzerimonas</taxon>
    </lineage>
</organism>
<evidence type="ECO:0000313" key="14">
    <source>
        <dbReference type="Proteomes" id="UP001595630"/>
    </source>
</evidence>
<evidence type="ECO:0000313" key="13">
    <source>
        <dbReference type="EMBL" id="MFC3608005.1"/>
    </source>
</evidence>
<dbReference type="PANTHER" id="PTHR30400:SF0">
    <property type="entry name" value="BIOSYNTHETIC PEPTIDOGLYCAN TRANSGLYCOSYLASE"/>
    <property type="match status" value="1"/>
</dbReference>
<comment type="pathway">
    <text evidence="11">Cell wall biogenesis; peptidoglycan biosynthesis.</text>
</comment>
<evidence type="ECO:0000256" key="10">
    <source>
        <dbReference type="ARBA" id="ARBA00023316"/>
    </source>
</evidence>
<evidence type="ECO:0000256" key="2">
    <source>
        <dbReference type="ARBA" id="ARBA00022519"/>
    </source>
</evidence>
<evidence type="ECO:0000256" key="5">
    <source>
        <dbReference type="ARBA" id="ARBA00022692"/>
    </source>
</evidence>
<comment type="catalytic activity">
    <reaction evidence="11">
        <text>[GlcNAc-(1-&gt;4)-Mur2Ac(oyl-L-Ala-gamma-D-Glu-L-Lys-D-Ala-D-Ala)](n)-di-trans,octa-cis-undecaprenyl diphosphate + beta-D-GlcNAc-(1-&gt;4)-Mur2Ac(oyl-L-Ala-gamma-D-Glu-L-Lys-D-Ala-D-Ala)-di-trans,octa-cis-undecaprenyl diphosphate = [GlcNAc-(1-&gt;4)-Mur2Ac(oyl-L-Ala-gamma-D-Glu-L-Lys-D-Ala-D-Ala)](n+1)-di-trans,octa-cis-undecaprenyl diphosphate + di-trans,octa-cis-undecaprenyl diphosphate + H(+)</text>
        <dbReference type="Rhea" id="RHEA:23708"/>
        <dbReference type="Rhea" id="RHEA-COMP:9602"/>
        <dbReference type="Rhea" id="RHEA-COMP:9603"/>
        <dbReference type="ChEBI" id="CHEBI:15378"/>
        <dbReference type="ChEBI" id="CHEBI:58405"/>
        <dbReference type="ChEBI" id="CHEBI:60033"/>
        <dbReference type="ChEBI" id="CHEBI:78435"/>
        <dbReference type="EC" id="2.4.99.28"/>
    </reaction>
</comment>
<keyword evidence="3 11" id="KW-0328">Glycosyltransferase</keyword>
<evidence type="ECO:0000256" key="9">
    <source>
        <dbReference type="ARBA" id="ARBA00023136"/>
    </source>
</evidence>
<comment type="similarity">
    <text evidence="11">Belongs to the glycosyltransferase 51 family.</text>
</comment>
<keyword evidence="7 11" id="KW-0573">Peptidoglycan synthesis</keyword>
<dbReference type="InterPro" id="IPR001264">
    <property type="entry name" value="Glyco_trans_51"/>
</dbReference>
<evidence type="ECO:0000256" key="7">
    <source>
        <dbReference type="ARBA" id="ARBA00022984"/>
    </source>
</evidence>
<keyword evidence="9 11" id="KW-0472">Membrane</keyword>
<evidence type="ECO:0000256" key="11">
    <source>
        <dbReference type="HAMAP-Rule" id="MF_00766"/>
    </source>
</evidence>
<dbReference type="Proteomes" id="UP001595630">
    <property type="component" value="Unassembled WGS sequence"/>
</dbReference>
<evidence type="ECO:0000256" key="3">
    <source>
        <dbReference type="ARBA" id="ARBA00022676"/>
    </source>
</evidence>
<protein>
    <recommendedName>
        <fullName evidence="11">Biosynthetic peptidoglycan transglycosylase</fullName>
        <ecNumber evidence="11">2.4.99.28</ecNumber>
    </recommendedName>
    <alternativeName>
        <fullName evidence="11">Glycan polymerase</fullName>
    </alternativeName>
    <alternativeName>
        <fullName evidence="11">Peptidoglycan glycosyltransferase MtgA</fullName>
        <shortName evidence="11">PGT</shortName>
    </alternativeName>
</protein>
<dbReference type="NCBIfam" id="TIGR02070">
    <property type="entry name" value="mono_pep_trsgly"/>
    <property type="match status" value="1"/>
</dbReference>
<evidence type="ECO:0000256" key="6">
    <source>
        <dbReference type="ARBA" id="ARBA00022960"/>
    </source>
</evidence>
<dbReference type="InterPro" id="IPR023346">
    <property type="entry name" value="Lysozyme-like_dom_sf"/>
</dbReference>
<evidence type="ECO:0000256" key="8">
    <source>
        <dbReference type="ARBA" id="ARBA00022989"/>
    </source>
</evidence>
<proteinExistence type="inferred from homology"/>
<keyword evidence="10 11" id="KW-0961">Cell wall biogenesis/degradation</keyword>
<dbReference type="HAMAP" id="MF_00766">
    <property type="entry name" value="PGT_MtgA"/>
    <property type="match status" value="1"/>
</dbReference>